<evidence type="ECO:0000313" key="1">
    <source>
        <dbReference type="EMBL" id="MFB9821900.1"/>
    </source>
</evidence>
<dbReference type="Proteomes" id="UP001589702">
    <property type="component" value="Unassembled WGS sequence"/>
</dbReference>
<proteinExistence type="predicted"/>
<name>A0ABV5Y727_ARTRM</name>
<evidence type="ECO:0008006" key="3">
    <source>
        <dbReference type="Google" id="ProtNLM"/>
    </source>
</evidence>
<evidence type="ECO:0000313" key="2">
    <source>
        <dbReference type="Proteomes" id="UP001589702"/>
    </source>
</evidence>
<organism evidence="1 2">
    <name type="scientific">Arthrobacter ramosus</name>
    <dbReference type="NCBI Taxonomy" id="1672"/>
    <lineage>
        <taxon>Bacteria</taxon>
        <taxon>Bacillati</taxon>
        <taxon>Actinomycetota</taxon>
        <taxon>Actinomycetes</taxon>
        <taxon>Micrococcales</taxon>
        <taxon>Micrococcaceae</taxon>
        <taxon>Arthrobacter</taxon>
    </lineage>
</organism>
<reference evidence="1 2" key="1">
    <citation type="submission" date="2024-09" db="EMBL/GenBank/DDBJ databases">
        <authorList>
            <person name="Sun Q."/>
            <person name="Mori K."/>
        </authorList>
    </citation>
    <scope>NUCLEOTIDE SEQUENCE [LARGE SCALE GENOMIC DNA]</scope>
    <source>
        <strain evidence="1 2">JCM 1334</strain>
    </source>
</reference>
<keyword evidence="2" id="KW-1185">Reference proteome</keyword>
<dbReference type="RefSeq" id="WP_234750495.1">
    <property type="nucleotide sequence ID" value="NZ_BAAAWN010000001.1"/>
</dbReference>
<dbReference type="EMBL" id="JBHMBC010000039">
    <property type="protein sequence ID" value="MFB9821900.1"/>
    <property type="molecule type" value="Genomic_DNA"/>
</dbReference>
<gene>
    <name evidence="1" type="ORF">ACFFP1_20695</name>
</gene>
<accession>A0ABV5Y727</accession>
<comment type="caution">
    <text evidence="1">The sequence shown here is derived from an EMBL/GenBank/DDBJ whole genome shotgun (WGS) entry which is preliminary data.</text>
</comment>
<dbReference type="SUPFAM" id="SSF46689">
    <property type="entry name" value="Homeodomain-like"/>
    <property type="match status" value="1"/>
</dbReference>
<dbReference type="Gene3D" id="1.10.10.60">
    <property type="entry name" value="Homeodomain-like"/>
    <property type="match status" value="1"/>
</dbReference>
<dbReference type="InterPro" id="IPR009057">
    <property type="entry name" value="Homeodomain-like_sf"/>
</dbReference>
<protein>
    <recommendedName>
        <fullName evidence="3">TetR family transcriptional regulator</fullName>
    </recommendedName>
</protein>
<sequence length="69" mass="7093">MTSSTAFLHTPTVHGRARREQILASAAALMAERGYPAVSLVAGQLVEQLAGMGSAARREGLGLGAERSG</sequence>